<dbReference type="RefSeq" id="WP_125577181.1">
    <property type="nucleotide sequence ID" value="NZ_JBHTOF010000097.1"/>
</dbReference>
<comment type="subcellular location">
    <subcellularLocation>
        <location evidence="1">Cell membrane</location>
        <topology evidence="1">Multi-pass membrane protein</topology>
    </subcellularLocation>
</comment>
<evidence type="ECO:0000313" key="9">
    <source>
        <dbReference type="EMBL" id="MFD1466133.1"/>
    </source>
</evidence>
<evidence type="ECO:0000256" key="7">
    <source>
        <dbReference type="ARBA" id="ARBA00023136"/>
    </source>
</evidence>
<gene>
    <name evidence="9" type="primary">mreD</name>
    <name evidence="9" type="ORF">ACFQ4L_08680</name>
</gene>
<comment type="similarity">
    <text evidence="2">Belongs to the MreD family.</text>
</comment>
<feature type="transmembrane region" description="Helical" evidence="8">
    <location>
        <begin position="141"/>
        <end position="162"/>
    </location>
</feature>
<comment type="caution">
    <text evidence="9">The sequence shown here is derived from an EMBL/GenBank/DDBJ whole genome shotgun (WGS) entry which is preliminary data.</text>
</comment>
<evidence type="ECO:0000256" key="6">
    <source>
        <dbReference type="ARBA" id="ARBA00022989"/>
    </source>
</evidence>
<feature type="transmembrane region" description="Helical" evidence="8">
    <location>
        <begin position="12"/>
        <end position="34"/>
    </location>
</feature>
<organism evidence="9 10">
    <name type="scientific">Lapidilactobacillus mulanensis</name>
    <dbReference type="NCBI Taxonomy" id="2485999"/>
    <lineage>
        <taxon>Bacteria</taxon>
        <taxon>Bacillati</taxon>
        <taxon>Bacillota</taxon>
        <taxon>Bacilli</taxon>
        <taxon>Lactobacillales</taxon>
        <taxon>Lactobacillaceae</taxon>
        <taxon>Lapidilactobacillus</taxon>
    </lineage>
</organism>
<evidence type="ECO:0000256" key="1">
    <source>
        <dbReference type="ARBA" id="ARBA00004651"/>
    </source>
</evidence>
<feature type="transmembrane region" description="Helical" evidence="8">
    <location>
        <begin position="40"/>
        <end position="56"/>
    </location>
</feature>
<feature type="transmembrane region" description="Helical" evidence="8">
    <location>
        <begin position="63"/>
        <end position="87"/>
    </location>
</feature>
<keyword evidence="4 8" id="KW-0812">Transmembrane</keyword>
<reference evidence="10" key="1">
    <citation type="journal article" date="2019" name="Int. J. Syst. Evol. Microbiol.">
        <title>The Global Catalogue of Microorganisms (GCM) 10K type strain sequencing project: providing services to taxonomists for standard genome sequencing and annotation.</title>
        <authorList>
            <consortium name="The Broad Institute Genomics Platform"/>
            <consortium name="The Broad Institute Genome Sequencing Center for Infectious Disease"/>
            <person name="Wu L."/>
            <person name="Ma J."/>
        </authorList>
    </citation>
    <scope>NUCLEOTIDE SEQUENCE [LARGE SCALE GENOMIC DNA]</scope>
    <source>
        <strain evidence="10">CCM 8951</strain>
    </source>
</reference>
<keyword evidence="3" id="KW-1003">Cell membrane</keyword>
<keyword evidence="10" id="KW-1185">Reference proteome</keyword>
<dbReference type="Proteomes" id="UP001597244">
    <property type="component" value="Unassembled WGS sequence"/>
</dbReference>
<feature type="transmembrane region" description="Helical" evidence="8">
    <location>
        <begin position="107"/>
        <end position="129"/>
    </location>
</feature>
<keyword evidence="6 8" id="KW-1133">Transmembrane helix</keyword>
<protein>
    <submittedName>
        <fullName evidence="9">Rod shape-determining protein MreD</fullName>
    </submittedName>
</protein>
<dbReference type="NCBIfam" id="TIGR03426">
    <property type="entry name" value="shape_MreD"/>
    <property type="match status" value="1"/>
</dbReference>
<proteinExistence type="inferred from homology"/>
<evidence type="ECO:0000256" key="8">
    <source>
        <dbReference type="SAM" id="Phobius"/>
    </source>
</evidence>
<keyword evidence="7 8" id="KW-0472">Membrane</keyword>
<evidence type="ECO:0000256" key="2">
    <source>
        <dbReference type="ARBA" id="ARBA00007776"/>
    </source>
</evidence>
<evidence type="ECO:0000256" key="4">
    <source>
        <dbReference type="ARBA" id="ARBA00022692"/>
    </source>
</evidence>
<dbReference type="Pfam" id="PF04093">
    <property type="entry name" value="MreD"/>
    <property type="match status" value="1"/>
</dbReference>
<keyword evidence="5" id="KW-0133">Cell shape</keyword>
<dbReference type="EMBL" id="JBHTOF010000097">
    <property type="protein sequence ID" value="MFD1466133.1"/>
    <property type="molecule type" value="Genomic_DNA"/>
</dbReference>
<evidence type="ECO:0000256" key="3">
    <source>
        <dbReference type="ARBA" id="ARBA00022475"/>
    </source>
</evidence>
<sequence>MEDILHRRWIMLILLVLGFFLDGSLSLVFSQFFFVNDLQMAPQILLLEVVLVTFAAPDEPLLFWFTLFCGLFYDLFYTGLIGQYTLIVPLTYLLTKYLLNFFKDRPIYKLAAFIISVLVAQVILYFLALFFGMTSENIGQFIINALAPTILLNVVLFIVLYWPSAKLLGLMYIEHRR</sequence>
<evidence type="ECO:0000313" key="10">
    <source>
        <dbReference type="Proteomes" id="UP001597244"/>
    </source>
</evidence>
<evidence type="ECO:0000256" key="5">
    <source>
        <dbReference type="ARBA" id="ARBA00022960"/>
    </source>
</evidence>
<name>A0ABW4DQX8_9LACO</name>
<accession>A0ABW4DQX8</accession>
<dbReference type="InterPro" id="IPR007227">
    <property type="entry name" value="Cell_shape_determining_MreD"/>
</dbReference>